<accession>A0A1Q5TCJ8</accession>
<dbReference type="InterPro" id="IPR020846">
    <property type="entry name" value="MFS_dom"/>
</dbReference>
<evidence type="ECO:0000259" key="5">
    <source>
        <dbReference type="PROSITE" id="PS50850"/>
    </source>
</evidence>
<name>A0A1Q5TCJ8_9GAMM</name>
<feature type="transmembrane region" description="Helical" evidence="4">
    <location>
        <begin position="102"/>
        <end position="120"/>
    </location>
</feature>
<feature type="transmembrane region" description="Helical" evidence="4">
    <location>
        <begin position="12"/>
        <end position="33"/>
    </location>
</feature>
<feature type="transmembrane region" description="Helical" evidence="4">
    <location>
        <begin position="141"/>
        <end position="158"/>
    </location>
</feature>
<gene>
    <name evidence="6" type="ORF">Xedl_03893</name>
</gene>
<dbReference type="Gene3D" id="1.20.1250.20">
    <property type="entry name" value="MFS general substrate transporter like domains"/>
    <property type="match status" value="1"/>
</dbReference>
<proteinExistence type="predicted"/>
<sequence>MFTLLSGSRGIIFYGLTTNAARMLVGATATVYLMSSGMTVADIGWLKSIQAAVILFADIPFGYLADKFGRGNTVKISTLFSAIWLSMTAVGGHKSVFMLAEIFNALSMALFNGAFSALLLETYKKETGNISFERAIGSFSKWQFILMAIFSFIGAITFPPDSKVIWWIAAIAVTSIMFLFN</sequence>
<protein>
    <submittedName>
        <fullName evidence="6">MFS transporter</fullName>
    </submittedName>
</protein>
<keyword evidence="1 4" id="KW-0812">Transmembrane</keyword>
<dbReference type="PANTHER" id="PTHR23530:SF1">
    <property type="entry name" value="PERMEASE, MAJOR FACILITATOR SUPERFAMILY-RELATED"/>
    <property type="match status" value="1"/>
</dbReference>
<dbReference type="Proteomes" id="UP000186268">
    <property type="component" value="Unassembled WGS sequence"/>
</dbReference>
<reference evidence="6 7" key="1">
    <citation type="submission" date="2016-09" db="EMBL/GenBank/DDBJ databases">
        <title>Xenorhabdus thuongxuanensis sp. nov. and Xenorhabdus eapokensis sp. nov., isolated from Steinernema species.</title>
        <authorList>
            <person name="Kaempfer P."/>
            <person name="Tobias N.J."/>
            <person name="Phan Ke L."/>
            <person name="Bode H.B."/>
            <person name="Glaeser S.P."/>
        </authorList>
    </citation>
    <scope>NUCLEOTIDE SEQUENCE [LARGE SCALE GENOMIC DNA]</scope>
    <source>
        <strain evidence="6 7">DL20</strain>
    </source>
</reference>
<keyword evidence="3 4" id="KW-0472">Membrane</keyword>
<keyword evidence="7" id="KW-1185">Reference proteome</keyword>
<comment type="caution">
    <text evidence="6">The sequence shown here is derived from an EMBL/GenBank/DDBJ whole genome shotgun (WGS) entry which is preliminary data.</text>
</comment>
<dbReference type="InterPro" id="IPR036259">
    <property type="entry name" value="MFS_trans_sf"/>
</dbReference>
<dbReference type="PROSITE" id="PS50850">
    <property type="entry name" value="MFS"/>
    <property type="match status" value="1"/>
</dbReference>
<feature type="domain" description="Major facilitator superfamily (MFS) profile" evidence="5">
    <location>
        <begin position="3"/>
        <end position="181"/>
    </location>
</feature>
<keyword evidence="2 4" id="KW-1133">Transmembrane helix</keyword>
<dbReference type="InterPro" id="IPR053160">
    <property type="entry name" value="MFS_DHA3_Transporter"/>
</dbReference>
<dbReference type="EMBL" id="MKGQ01000110">
    <property type="protein sequence ID" value="OKO97962.1"/>
    <property type="molecule type" value="Genomic_DNA"/>
</dbReference>
<evidence type="ECO:0000313" key="6">
    <source>
        <dbReference type="EMBL" id="OKO97962.1"/>
    </source>
</evidence>
<evidence type="ECO:0000256" key="2">
    <source>
        <dbReference type="ARBA" id="ARBA00022989"/>
    </source>
</evidence>
<evidence type="ECO:0000313" key="7">
    <source>
        <dbReference type="Proteomes" id="UP000186268"/>
    </source>
</evidence>
<dbReference type="AlphaFoldDB" id="A0A1Q5TCJ8"/>
<dbReference type="SUPFAM" id="SSF103473">
    <property type="entry name" value="MFS general substrate transporter"/>
    <property type="match status" value="1"/>
</dbReference>
<organism evidence="6 7">
    <name type="scientific">Xenorhabdus eapokensis</name>
    <dbReference type="NCBI Taxonomy" id="1873482"/>
    <lineage>
        <taxon>Bacteria</taxon>
        <taxon>Pseudomonadati</taxon>
        <taxon>Pseudomonadota</taxon>
        <taxon>Gammaproteobacteria</taxon>
        <taxon>Enterobacterales</taxon>
        <taxon>Morganellaceae</taxon>
        <taxon>Xenorhabdus</taxon>
    </lineage>
</organism>
<evidence type="ECO:0000256" key="1">
    <source>
        <dbReference type="ARBA" id="ARBA00022692"/>
    </source>
</evidence>
<dbReference type="STRING" id="1873482.Xedl_03893"/>
<dbReference type="GO" id="GO:0022857">
    <property type="term" value="F:transmembrane transporter activity"/>
    <property type="evidence" value="ECO:0007669"/>
    <property type="project" value="InterPro"/>
</dbReference>
<dbReference type="RefSeq" id="WP_074025389.1">
    <property type="nucleotide sequence ID" value="NZ_CAWNAG010000014.1"/>
</dbReference>
<evidence type="ECO:0000256" key="3">
    <source>
        <dbReference type="ARBA" id="ARBA00023136"/>
    </source>
</evidence>
<dbReference type="OrthoDB" id="6463896at2"/>
<feature type="transmembrane region" description="Helical" evidence="4">
    <location>
        <begin position="164"/>
        <end position="180"/>
    </location>
</feature>
<evidence type="ECO:0000256" key="4">
    <source>
        <dbReference type="SAM" id="Phobius"/>
    </source>
</evidence>
<dbReference type="PANTHER" id="PTHR23530">
    <property type="entry name" value="TRANSPORT PROTEIN-RELATED"/>
    <property type="match status" value="1"/>
</dbReference>